<organism evidence="1 2">
    <name type="scientific">Enterococcus larvae</name>
    <dbReference type="NCBI Taxonomy" id="2794352"/>
    <lineage>
        <taxon>Bacteria</taxon>
        <taxon>Bacillati</taxon>
        <taxon>Bacillota</taxon>
        <taxon>Bacilli</taxon>
        <taxon>Lactobacillales</taxon>
        <taxon>Enterococcaceae</taxon>
        <taxon>Enterococcus</taxon>
    </lineage>
</organism>
<gene>
    <name evidence="1" type="ORF">I6N96_11570</name>
</gene>
<evidence type="ECO:0008006" key="3">
    <source>
        <dbReference type="Google" id="ProtNLM"/>
    </source>
</evidence>
<keyword evidence="2" id="KW-1185">Reference proteome</keyword>
<dbReference type="Pfam" id="PF13797">
    <property type="entry name" value="Post_transc_reg"/>
    <property type="match status" value="1"/>
</dbReference>
<proteinExistence type="predicted"/>
<accession>A0ABS4CJW7</accession>
<dbReference type="Proteomes" id="UP000673375">
    <property type="component" value="Unassembled WGS sequence"/>
</dbReference>
<reference evidence="1 2" key="1">
    <citation type="submission" date="2020-12" db="EMBL/GenBank/DDBJ databases">
        <title>Vagococcus allomyrinae sp. nov. and Enterococcus lavae sp. nov., isolated from the larvae of Allomyrina dichotoma.</title>
        <authorList>
            <person name="Lee S.D."/>
        </authorList>
    </citation>
    <scope>NUCLEOTIDE SEQUENCE [LARGE SCALE GENOMIC DNA]</scope>
    <source>
        <strain evidence="1 2">BWM-S5</strain>
    </source>
</reference>
<evidence type="ECO:0000313" key="1">
    <source>
        <dbReference type="EMBL" id="MBP1046907.1"/>
    </source>
</evidence>
<dbReference type="EMBL" id="JAEDXU010000005">
    <property type="protein sequence ID" value="MBP1046907.1"/>
    <property type="molecule type" value="Genomic_DNA"/>
</dbReference>
<name>A0ABS4CJW7_9ENTE</name>
<protein>
    <recommendedName>
        <fullName evidence="3">Post-transcriptional regulator</fullName>
    </recommendedName>
</protein>
<sequence length="95" mass="11534">MKIQKLSWHQKVLLSKEIKLKCRSFQENGYQGVSETELLDYLLLYRWKNRQRLSIKECKSDILHIEPNDFFDYQQLVAQTSPFQLRDWTDIKDLL</sequence>
<comment type="caution">
    <text evidence="1">The sequence shown here is derived from an EMBL/GenBank/DDBJ whole genome shotgun (WGS) entry which is preliminary data.</text>
</comment>
<evidence type="ECO:0000313" key="2">
    <source>
        <dbReference type="Proteomes" id="UP000673375"/>
    </source>
</evidence>
<dbReference type="InterPro" id="IPR025716">
    <property type="entry name" value="Post-transcriptional_regulator"/>
</dbReference>